<evidence type="ECO:0000256" key="2">
    <source>
        <dbReference type="ARBA" id="ARBA00022475"/>
    </source>
</evidence>
<feature type="transmembrane region" description="Helical" evidence="7">
    <location>
        <begin position="20"/>
        <end position="38"/>
    </location>
</feature>
<feature type="domain" description="ABC3 transporter permease C-terminal" evidence="8">
    <location>
        <begin position="653"/>
        <end position="763"/>
    </location>
</feature>
<dbReference type="GO" id="GO:0005886">
    <property type="term" value="C:plasma membrane"/>
    <property type="evidence" value="ECO:0007669"/>
    <property type="project" value="UniProtKB-SubCell"/>
</dbReference>
<proteinExistence type="inferred from homology"/>
<keyword evidence="5 7" id="KW-0472">Membrane</keyword>
<accession>A0A919RBS0</accession>
<dbReference type="PANTHER" id="PTHR30572:SF4">
    <property type="entry name" value="ABC TRANSPORTER PERMEASE YTRF"/>
    <property type="match status" value="1"/>
</dbReference>
<comment type="similarity">
    <text evidence="6">Belongs to the ABC-4 integral membrane protein family.</text>
</comment>
<feature type="domain" description="ABC3 transporter permease C-terminal" evidence="8">
    <location>
        <begin position="259"/>
        <end position="377"/>
    </location>
</feature>
<sequence length="780" mass="79645">MSRPRYTKVWRDLRRAGGRIVLMTTAVAVSLIAVGAMLTARTVATREAAAEYAATRPASATLDVAGGVGRALLDQVRARPGIADAAARQTVTARVRVGDAWRKMLLFVVDADDPLRIARFDVERGAWPPPADGIMLERSALAVLGGGDAVNVTASNGRTGRFAVTGVVHDAALAPASQERTGYGYLTPAGLARLGLTPEPDRLKLVVAGDQSTVDARARETAEWLTAGGHTVHGVSAPPIGRHPHQSQVDSVTLLFLGFAAAALLLAAVVVATTLGGMLAQQTRQIGVLKTLGATTAQILGTYLLLVLAVGAAALAMAAAPSVLAGVALTGLLSDMLNLDIADTSVPGWVFAALAAAGLGTPLLVALVPLTRAARTTVRAALDHRGVASGTAKRPIRVPGGNRLLALAVGNALRRRGRLVLTVALLTAGGALFTGGLNTANAWETWVHDGMARRAYDAEIVLARSSPADRVTGPLRGVAGVTSVEPLDARPAVPVGGGRVEVARTYPDGGHGALSLVALPAGSRMTDFEVLRGRALREGDRGVTVLNQGAATRFGDPAPGERVTLRVEGKDVTLQVVGVVAEVGGPAAAYTPADAAAAVASAVRLVYGDPGTLGRAEQALAAAGIPVQTVIPTEELRTAVDGHVLILIRTLVVLAGLMALVGALGLASAMGIAVTERTREFGVMQTIGATARTVRLTLILEGLAIGLAGSLLALIAGVPLAAYVGDLLGVLSFGLPLPLDLSLTGMAGWTALGLAAAAAATSVAARRASRLTVKDTLTYE</sequence>
<keyword evidence="10" id="KW-1185">Reference proteome</keyword>
<evidence type="ECO:0000256" key="1">
    <source>
        <dbReference type="ARBA" id="ARBA00004651"/>
    </source>
</evidence>
<keyword evidence="4 7" id="KW-1133">Transmembrane helix</keyword>
<dbReference type="InterPro" id="IPR050250">
    <property type="entry name" value="Macrolide_Exporter_MacB"/>
</dbReference>
<dbReference type="Pfam" id="PF02687">
    <property type="entry name" value="FtsX"/>
    <property type="match status" value="2"/>
</dbReference>
<evidence type="ECO:0000256" key="5">
    <source>
        <dbReference type="ARBA" id="ARBA00023136"/>
    </source>
</evidence>
<feature type="transmembrane region" description="Helical" evidence="7">
    <location>
        <begin position="419"/>
        <end position="437"/>
    </location>
</feature>
<evidence type="ECO:0000313" key="9">
    <source>
        <dbReference type="EMBL" id="GII90758.1"/>
    </source>
</evidence>
<dbReference type="GO" id="GO:0022857">
    <property type="term" value="F:transmembrane transporter activity"/>
    <property type="evidence" value="ECO:0007669"/>
    <property type="project" value="TreeGrafter"/>
</dbReference>
<feature type="transmembrane region" description="Helical" evidence="7">
    <location>
        <begin position="254"/>
        <end position="279"/>
    </location>
</feature>
<evidence type="ECO:0000259" key="8">
    <source>
        <dbReference type="Pfam" id="PF02687"/>
    </source>
</evidence>
<keyword evidence="2" id="KW-1003">Cell membrane</keyword>
<dbReference type="EMBL" id="BOOW01000006">
    <property type="protein sequence ID" value="GII90758.1"/>
    <property type="molecule type" value="Genomic_DNA"/>
</dbReference>
<evidence type="ECO:0000256" key="7">
    <source>
        <dbReference type="SAM" id="Phobius"/>
    </source>
</evidence>
<organism evidence="9 10">
    <name type="scientific">Sinosporangium siamense</name>
    <dbReference type="NCBI Taxonomy" id="1367973"/>
    <lineage>
        <taxon>Bacteria</taxon>
        <taxon>Bacillati</taxon>
        <taxon>Actinomycetota</taxon>
        <taxon>Actinomycetes</taxon>
        <taxon>Streptosporangiales</taxon>
        <taxon>Streptosporangiaceae</taxon>
        <taxon>Sinosporangium</taxon>
    </lineage>
</organism>
<dbReference type="RefSeq" id="WP_204021357.1">
    <property type="nucleotide sequence ID" value="NZ_BOOW01000006.1"/>
</dbReference>
<evidence type="ECO:0000256" key="4">
    <source>
        <dbReference type="ARBA" id="ARBA00022989"/>
    </source>
</evidence>
<comment type="subcellular location">
    <subcellularLocation>
        <location evidence="1">Cell membrane</location>
        <topology evidence="1">Multi-pass membrane protein</topology>
    </subcellularLocation>
</comment>
<reference evidence="9" key="1">
    <citation type="submission" date="2021-01" db="EMBL/GenBank/DDBJ databases">
        <title>Whole genome shotgun sequence of Sinosporangium siamense NBRC 109515.</title>
        <authorList>
            <person name="Komaki H."/>
            <person name="Tamura T."/>
        </authorList>
    </citation>
    <scope>NUCLEOTIDE SEQUENCE</scope>
    <source>
        <strain evidence="9">NBRC 109515</strain>
    </source>
</reference>
<dbReference type="Proteomes" id="UP000606172">
    <property type="component" value="Unassembled WGS sequence"/>
</dbReference>
<protein>
    <recommendedName>
        <fullName evidence="8">ABC3 transporter permease C-terminal domain-containing protein</fullName>
    </recommendedName>
</protein>
<comment type="caution">
    <text evidence="9">The sequence shown here is derived from an EMBL/GenBank/DDBJ whole genome shotgun (WGS) entry which is preliminary data.</text>
</comment>
<evidence type="ECO:0000256" key="3">
    <source>
        <dbReference type="ARBA" id="ARBA00022692"/>
    </source>
</evidence>
<dbReference type="AlphaFoldDB" id="A0A919RBS0"/>
<evidence type="ECO:0000313" key="10">
    <source>
        <dbReference type="Proteomes" id="UP000606172"/>
    </source>
</evidence>
<feature type="transmembrane region" description="Helical" evidence="7">
    <location>
        <begin position="300"/>
        <end position="329"/>
    </location>
</feature>
<feature type="transmembrane region" description="Helical" evidence="7">
    <location>
        <begin position="696"/>
        <end position="723"/>
    </location>
</feature>
<feature type="transmembrane region" description="Helical" evidence="7">
    <location>
        <begin position="349"/>
        <end position="370"/>
    </location>
</feature>
<feature type="transmembrane region" description="Helical" evidence="7">
    <location>
        <begin position="651"/>
        <end position="675"/>
    </location>
</feature>
<gene>
    <name evidence="9" type="ORF">Ssi02_09890</name>
</gene>
<keyword evidence="3 7" id="KW-0812">Transmembrane</keyword>
<evidence type="ECO:0000256" key="6">
    <source>
        <dbReference type="ARBA" id="ARBA00038076"/>
    </source>
</evidence>
<feature type="transmembrane region" description="Helical" evidence="7">
    <location>
        <begin position="743"/>
        <end position="765"/>
    </location>
</feature>
<name>A0A919RBS0_9ACTN</name>
<dbReference type="InterPro" id="IPR003838">
    <property type="entry name" value="ABC3_permease_C"/>
</dbReference>
<dbReference type="PANTHER" id="PTHR30572">
    <property type="entry name" value="MEMBRANE COMPONENT OF TRANSPORTER-RELATED"/>
    <property type="match status" value="1"/>
</dbReference>